<keyword evidence="1" id="KW-0732">Signal</keyword>
<feature type="signal peptide" evidence="1">
    <location>
        <begin position="1"/>
        <end position="24"/>
    </location>
</feature>
<sequence length="387" mass="39850">MAKITKILSILLTLVLVFGNSVFAAKLNSVSDTLSDSEPGVKANHTLKFTTKSSITASSTIVIDFADGFQSTSTPAFDAADVLDYDIATSTGVAEFTINVAGKCPNPTLDQDTAEFEITSISSANVFTFTHCNGTLDVAANSDITVEIGTNAAAGGTGDSQLANPTAAGSYVITITAPAADSADTRVAIVPDVTVTAKVKTNFTFTVSGVASGSTAANGDSGTTDVTTTSTSIPWDELASGVAKKARQDLAVSTNAKNGFSVTIWQDQNLTSGDGSDVDNFQQSATTTEVVWASPAEDIDDETTWGHQGITSEDTTLTAGDNYGTALYSGIGSQGAPVEIFFHTGPANGTTANKGATKVGFKIEVSALQEAADDYTQSLNYIATPIF</sequence>
<evidence type="ECO:0000313" key="2">
    <source>
        <dbReference type="EMBL" id="OGY64331.1"/>
    </source>
</evidence>
<feature type="chain" id="PRO_5009581810" evidence="1">
    <location>
        <begin position="25"/>
        <end position="387"/>
    </location>
</feature>
<organism evidence="2 3">
    <name type="scientific">Candidatus Harrisonbacteria bacterium RIFCSPHIGHO2_12_FULL_48_16</name>
    <dbReference type="NCBI Taxonomy" id="1798405"/>
    <lineage>
        <taxon>Bacteria</taxon>
        <taxon>Candidatus Harrisoniibacteriota</taxon>
    </lineage>
</organism>
<evidence type="ECO:0000313" key="3">
    <source>
        <dbReference type="Proteomes" id="UP000177174"/>
    </source>
</evidence>
<protein>
    <submittedName>
        <fullName evidence="2">Uncharacterized protein</fullName>
    </submittedName>
</protein>
<dbReference type="Proteomes" id="UP000177174">
    <property type="component" value="Unassembled WGS sequence"/>
</dbReference>
<comment type="caution">
    <text evidence="2">The sequence shown here is derived from an EMBL/GenBank/DDBJ whole genome shotgun (WGS) entry which is preliminary data.</text>
</comment>
<name>A0A1G1ZIG1_9BACT</name>
<dbReference type="EMBL" id="MHJH01000021">
    <property type="protein sequence ID" value="OGY64331.1"/>
    <property type="molecule type" value="Genomic_DNA"/>
</dbReference>
<dbReference type="STRING" id="1798405.A3E64_00580"/>
<gene>
    <name evidence="2" type="ORF">A3E64_00580</name>
</gene>
<evidence type="ECO:0000256" key="1">
    <source>
        <dbReference type="SAM" id="SignalP"/>
    </source>
</evidence>
<proteinExistence type="predicted"/>
<dbReference type="AlphaFoldDB" id="A0A1G1ZIG1"/>
<accession>A0A1G1ZIG1</accession>
<reference evidence="2 3" key="1">
    <citation type="journal article" date="2016" name="Nat. Commun.">
        <title>Thousands of microbial genomes shed light on interconnected biogeochemical processes in an aquifer system.</title>
        <authorList>
            <person name="Anantharaman K."/>
            <person name="Brown C.T."/>
            <person name="Hug L.A."/>
            <person name="Sharon I."/>
            <person name="Castelle C.J."/>
            <person name="Probst A.J."/>
            <person name="Thomas B.C."/>
            <person name="Singh A."/>
            <person name="Wilkins M.J."/>
            <person name="Karaoz U."/>
            <person name="Brodie E.L."/>
            <person name="Williams K.H."/>
            <person name="Hubbard S.S."/>
            <person name="Banfield J.F."/>
        </authorList>
    </citation>
    <scope>NUCLEOTIDE SEQUENCE [LARGE SCALE GENOMIC DNA]</scope>
</reference>